<protein>
    <submittedName>
        <fullName evidence="1">Unplaced genomic scaffold K443scaffold_156, whole genome shotgun sequence</fullName>
    </submittedName>
</protein>
<gene>
    <name evidence="1" type="ORF">K443DRAFT_241733</name>
</gene>
<dbReference type="HOGENOM" id="CLU_2867987_0_0_1"/>
<sequence>MLLALFGSFPSLNQQSTGNYPLRTSLKPQPPLQRQPASYQLPFYRLSSSTEVKYVLRAFRCRSV</sequence>
<accession>A0A0C9WLT1</accession>
<dbReference type="AlphaFoldDB" id="A0A0C9WLT1"/>
<reference evidence="1 2" key="1">
    <citation type="submission" date="2014-04" db="EMBL/GenBank/DDBJ databases">
        <authorList>
            <consortium name="DOE Joint Genome Institute"/>
            <person name="Kuo A."/>
            <person name="Kohler A."/>
            <person name="Nagy L.G."/>
            <person name="Floudas D."/>
            <person name="Copeland A."/>
            <person name="Barry K.W."/>
            <person name="Cichocki N."/>
            <person name="Veneault-Fourrey C."/>
            <person name="LaButti K."/>
            <person name="Lindquist E.A."/>
            <person name="Lipzen A."/>
            <person name="Lundell T."/>
            <person name="Morin E."/>
            <person name="Murat C."/>
            <person name="Sun H."/>
            <person name="Tunlid A."/>
            <person name="Henrissat B."/>
            <person name="Grigoriev I.V."/>
            <person name="Hibbett D.S."/>
            <person name="Martin F."/>
            <person name="Nordberg H.P."/>
            <person name="Cantor M.N."/>
            <person name="Hua S.X."/>
        </authorList>
    </citation>
    <scope>NUCLEOTIDE SEQUENCE [LARGE SCALE GENOMIC DNA]</scope>
    <source>
        <strain evidence="1 2">LaAM-08-1</strain>
    </source>
</reference>
<organism evidence="1 2">
    <name type="scientific">Laccaria amethystina LaAM-08-1</name>
    <dbReference type="NCBI Taxonomy" id="1095629"/>
    <lineage>
        <taxon>Eukaryota</taxon>
        <taxon>Fungi</taxon>
        <taxon>Dikarya</taxon>
        <taxon>Basidiomycota</taxon>
        <taxon>Agaricomycotina</taxon>
        <taxon>Agaricomycetes</taxon>
        <taxon>Agaricomycetidae</taxon>
        <taxon>Agaricales</taxon>
        <taxon>Agaricineae</taxon>
        <taxon>Hydnangiaceae</taxon>
        <taxon>Laccaria</taxon>
    </lineage>
</organism>
<reference evidence="2" key="2">
    <citation type="submission" date="2015-01" db="EMBL/GenBank/DDBJ databases">
        <title>Evolutionary Origins and Diversification of the Mycorrhizal Mutualists.</title>
        <authorList>
            <consortium name="DOE Joint Genome Institute"/>
            <consortium name="Mycorrhizal Genomics Consortium"/>
            <person name="Kohler A."/>
            <person name="Kuo A."/>
            <person name="Nagy L.G."/>
            <person name="Floudas D."/>
            <person name="Copeland A."/>
            <person name="Barry K.W."/>
            <person name="Cichocki N."/>
            <person name="Veneault-Fourrey C."/>
            <person name="LaButti K."/>
            <person name="Lindquist E.A."/>
            <person name="Lipzen A."/>
            <person name="Lundell T."/>
            <person name="Morin E."/>
            <person name="Murat C."/>
            <person name="Riley R."/>
            <person name="Ohm R."/>
            <person name="Sun H."/>
            <person name="Tunlid A."/>
            <person name="Henrissat B."/>
            <person name="Grigoriev I.V."/>
            <person name="Hibbett D.S."/>
            <person name="Martin F."/>
        </authorList>
    </citation>
    <scope>NUCLEOTIDE SEQUENCE [LARGE SCALE GENOMIC DNA]</scope>
    <source>
        <strain evidence="2">LaAM-08-1</strain>
    </source>
</reference>
<proteinExistence type="predicted"/>
<dbReference type="Proteomes" id="UP000054477">
    <property type="component" value="Unassembled WGS sequence"/>
</dbReference>
<dbReference type="EMBL" id="KN838691">
    <property type="protein sequence ID" value="KIJ97509.1"/>
    <property type="molecule type" value="Genomic_DNA"/>
</dbReference>
<keyword evidence="2" id="KW-1185">Reference proteome</keyword>
<name>A0A0C9WLT1_9AGAR</name>
<evidence type="ECO:0000313" key="1">
    <source>
        <dbReference type="EMBL" id="KIJ97509.1"/>
    </source>
</evidence>
<evidence type="ECO:0000313" key="2">
    <source>
        <dbReference type="Proteomes" id="UP000054477"/>
    </source>
</evidence>